<evidence type="ECO:0000256" key="5">
    <source>
        <dbReference type="ARBA" id="ARBA00023136"/>
    </source>
</evidence>
<keyword evidence="9" id="KW-1185">Reference proteome</keyword>
<sequence>MTLFSLVKKNLIGNARSYLLYFISLVLSVMIYFTFVSLMYSPEIEATMELADSIRNVFFGASAVLILFVAVFIWYSNGFFTRRRKKEVGLYALLGIRKRTIGLLLFYENLLMGAAALGAGVLLGTLLSKMFAMIFLKLLDSAVEVSFRFSGTAIVNTVIVFMALILLVSVRAYRLVYRFQLAQLFQADKEGEHAPRTSLVAALAAAVLLAGSYWIVFQPMTTTSQMGRNGLLFLIGLIAGTYLLFRSGIMKLLQLAQRNKSRYYSGMNLVAVSQLAYRMKGNTRTLTMIALLSAMALSAVSTGYIMYTDNGRAAEEAAPFSYSWVSRSDLDAKAAALIEADTSHSITARAHIPVLRAVGDVSELVYIPSAFPAAEMPMKVMSVSAYTSAVGALGLRSRLSELRRDEAAMIRPRYTSDLSPDDFVGRTIDWRSKDSAAEASAIRTKVQVTQLLEEHVLRWGYPDLALVVSDETFAAMSKASPPITYMVYNVENERKTGTTAKTLLAMAKEDDEMSPFYTPYREGLENGGLNLFILGFLGLVFLAATGSIIYFKQLAEAHADRERYAVLRKIGVSRQEIRRAIAKQTRFIFALPLLVGIAHSAMFLKVLDNVNLIAGSWSIALAMIAYVMIYTVYYGITVASVNRIVNGATA</sequence>
<feature type="transmembrane region" description="Helical" evidence="6">
    <location>
        <begin position="147"/>
        <end position="170"/>
    </location>
</feature>
<evidence type="ECO:0000256" key="3">
    <source>
        <dbReference type="ARBA" id="ARBA00022692"/>
    </source>
</evidence>
<feature type="domain" description="ABC3 transporter permease C-terminal" evidence="7">
    <location>
        <begin position="61"/>
        <end position="177"/>
    </location>
</feature>
<feature type="transmembrane region" description="Helical" evidence="6">
    <location>
        <begin position="199"/>
        <end position="217"/>
    </location>
</feature>
<feature type="transmembrane region" description="Helical" evidence="6">
    <location>
        <begin position="531"/>
        <end position="551"/>
    </location>
</feature>
<keyword evidence="6" id="KW-0813">Transport</keyword>
<reference evidence="8 9" key="1">
    <citation type="submission" date="2021-04" db="EMBL/GenBank/DDBJ databases">
        <title>Paenibacillus sp. DLE-14 whole genome sequence.</title>
        <authorList>
            <person name="Ham Y.J."/>
        </authorList>
    </citation>
    <scope>NUCLEOTIDE SEQUENCE [LARGE SCALE GENOMIC DNA]</scope>
    <source>
        <strain evidence="8 9">DLE-14</strain>
    </source>
</reference>
<dbReference type="InterPro" id="IPR027022">
    <property type="entry name" value="ABC_permease_BceB-typ"/>
</dbReference>
<evidence type="ECO:0000256" key="4">
    <source>
        <dbReference type="ARBA" id="ARBA00022989"/>
    </source>
</evidence>
<dbReference type="EMBL" id="JAGKSP010000008">
    <property type="protein sequence ID" value="MBP3964962.1"/>
    <property type="molecule type" value="Genomic_DNA"/>
</dbReference>
<comment type="caution">
    <text evidence="8">The sequence shown here is derived from an EMBL/GenBank/DDBJ whole genome shotgun (WGS) entry which is preliminary data.</text>
</comment>
<keyword evidence="3 6" id="KW-0812">Transmembrane</keyword>
<keyword evidence="5 6" id="KW-0472">Membrane</keyword>
<dbReference type="PANTHER" id="PTHR46795">
    <property type="entry name" value="ABC TRANSPORTER PERMEASE-RELATED-RELATED"/>
    <property type="match status" value="1"/>
</dbReference>
<feature type="transmembrane region" description="Helical" evidence="6">
    <location>
        <begin position="286"/>
        <end position="307"/>
    </location>
</feature>
<gene>
    <name evidence="8" type="ORF">I8J30_19745</name>
</gene>
<feature type="transmembrane region" description="Helical" evidence="6">
    <location>
        <begin position="58"/>
        <end position="80"/>
    </location>
</feature>
<dbReference type="PANTHER" id="PTHR46795:SF3">
    <property type="entry name" value="ABC TRANSPORTER PERMEASE"/>
    <property type="match status" value="1"/>
</dbReference>
<keyword evidence="2 6" id="KW-1003">Cell membrane</keyword>
<evidence type="ECO:0000313" key="8">
    <source>
        <dbReference type="EMBL" id="MBP3964962.1"/>
    </source>
</evidence>
<feature type="transmembrane region" description="Helical" evidence="6">
    <location>
        <begin position="229"/>
        <end position="245"/>
    </location>
</feature>
<feature type="transmembrane region" description="Helical" evidence="6">
    <location>
        <begin position="101"/>
        <end position="127"/>
    </location>
</feature>
<keyword evidence="4 6" id="KW-1133">Transmembrane helix</keyword>
<accession>A0ABS5CGF2</accession>
<evidence type="ECO:0000256" key="6">
    <source>
        <dbReference type="PIRNR" id="PIRNR018968"/>
    </source>
</evidence>
<comment type="subcellular location">
    <subcellularLocation>
        <location evidence="1 6">Cell membrane</location>
        <topology evidence="1 6">Multi-pass membrane protein</topology>
    </subcellularLocation>
</comment>
<dbReference type="InterPro" id="IPR003838">
    <property type="entry name" value="ABC3_permease_C"/>
</dbReference>
<feature type="transmembrane region" description="Helical" evidence="6">
    <location>
        <begin position="613"/>
        <end position="636"/>
    </location>
</feature>
<evidence type="ECO:0000313" key="9">
    <source>
        <dbReference type="Proteomes" id="UP000673394"/>
    </source>
</evidence>
<evidence type="ECO:0000256" key="1">
    <source>
        <dbReference type="ARBA" id="ARBA00004651"/>
    </source>
</evidence>
<comment type="similarity">
    <text evidence="6">Belongs to the ABC-4 integral membrane protein family.</text>
</comment>
<name>A0ABS5CGF2_9BACL</name>
<feature type="transmembrane region" description="Helical" evidence="6">
    <location>
        <begin position="18"/>
        <end position="38"/>
    </location>
</feature>
<dbReference type="Pfam" id="PF02687">
    <property type="entry name" value="FtsX"/>
    <property type="match status" value="2"/>
</dbReference>
<protein>
    <submittedName>
        <fullName evidence="8">ABC transporter permease</fullName>
    </submittedName>
</protein>
<feature type="domain" description="ABC3 transporter permease C-terminal" evidence="7">
    <location>
        <begin position="536"/>
        <end position="644"/>
    </location>
</feature>
<organism evidence="8 9">
    <name type="scientific">Paenibacillus lignilyticus</name>
    <dbReference type="NCBI Taxonomy" id="1172615"/>
    <lineage>
        <taxon>Bacteria</taxon>
        <taxon>Bacillati</taxon>
        <taxon>Bacillota</taxon>
        <taxon>Bacilli</taxon>
        <taxon>Bacillales</taxon>
        <taxon>Paenibacillaceae</taxon>
        <taxon>Paenibacillus</taxon>
    </lineage>
</organism>
<evidence type="ECO:0000259" key="7">
    <source>
        <dbReference type="Pfam" id="PF02687"/>
    </source>
</evidence>
<dbReference type="PIRSF" id="PIRSF018968">
    <property type="entry name" value="ABC_permease_BceB"/>
    <property type="match status" value="1"/>
</dbReference>
<dbReference type="InterPro" id="IPR052536">
    <property type="entry name" value="ABC-4_Integral_Memb_Prot"/>
</dbReference>
<feature type="transmembrane region" description="Helical" evidence="6">
    <location>
        <begin position="587"/>
        <end position="607"/>
    </location>
</feature>
<dbReference type="Proteomes" id="UP000673394">
    <property type="component" value="Unassembled WGS sequence"/>
</dbReference>
<proteinExistence type="inferred from homology"/>
<dbReference type="RefSeq" id="WP_210661012.1">
    <property type="nucleotide sequence ID" value="NZ_JAGKSP010000008.1"/>
</dbReference>
<evidence type="ECO:0000256" key="2">
    <source>
        <dbReference type="ARBA" id="ARBA00022475"/>
    </source>
</evidence>